<gene>
    <name evidence="1" type="ORF">KUF71_024363</name>
</gene>
<accession>A0AAE1H586</accession>
<evidence type="ECO:0000313" key="2">
    <source>
        <dbReference type="Proteomes" id="UP001219518"/>
    </source>
</evidence>
<name>A0AAE1H586_9NEOP</name>
<sequence length="45" mass="5067">MCRYGPGGSVPCDGSEADCSWNVQFKNVKYSCHNANKIFTRRILI</sequence>
<comment type="caution">
    <text evidence="1">The sequence shown here is derived from an EMBL/GenBank/DDBJ whole genome shotgun (WGS) entry which is preliminary data.</text>
</comment>
<organism evidence="1 2">
    <name type="scientific">Frankliniella fusca</name>
    <dbReference type="NCBI Taxonomy" id="407009"/>
    <lineage>
        <taxon>Eukaryota</taxon>
        <taxon>Metazoa</taxon>
        <taxon>Ecdysozoa</taxon>
        <taxon>Arthropoda</taxon>
        <taxon>Hexapoda</taxon>
        <taxon>Insecta</taxon>
        <taxon>Pterygota</taxon>
        <taxon>Neoptera</taxon>
        <taxon>Paraneoptera</taxon>
        <taxon>Thysanoptera</taxon>
        <taxon>Terebrantia</taxon>
        <taxon>Thripoidea</taxon>
        <taxon>Thripidae</taxon>
        <taxon>Frankliniella</taxon>
    </lineage>
</organism>
<dbReference type="AlphaFoldDB" id="A0AAE1H586"/>
<reference evidence="1" key="2">
    <citation type="journal article" date="2023" name="BMC Genomics">
        <title>Pest status, molecular evolution, and epigenetic factors derived from the genome assembly of Frankliniella fusca, a thysanopteran phytovirus vector.</title>
        <authorList>
            <person name="Catto M.A."/>
            <person name="Labadie P.E."/>
            <person name="Jacobson A.L."/>
            <person name="Kennedy G.G."/>
            <person name="Srinivasan R."/>
            <person name="Hunt B.G."/>
        </authorList>
    </citation>
    <scope>NUCLEOTIDE SEQUENCE</scope>
    <source>
        <strain evidence="1">PL_HMW_Pooled</strain>
    </source>
</reference>
<keyword evidence="2" id="KW-1185">Reference proteome</keyword>
<dbReference type="Proteomes" id="UP001219518">
    <property type="component" value="Unassembled WGS sequence"/>
</dbReference>
<proteinExistence type="predicted"/>
<evidence type="ECO:0000313" key="1">
    <source>
        <dbReference type="EMBL" id="KAK3915086.1"/>
    </source>
</evidence>
<reference evidence="1" key="1">
    <citation type="submission" date="2021-07" db="EMBL/GenBank/DDBJ databases">
        <authorList>
            <person name="Catto M.A."/>
            <person name="Jacobson A."/>
            <person name="Kennedy G."/>
            <person name="Labadie P."/>
            <person name="Hunt B.G."/>
            <person name="Srinivasan R."/>
        </authorList>
    </citation>
    <scope>NUCLEOTIDE SEQUENCE</scope>
    <source>
        <strain evidence="1">PL_HMW_Pooled</strain>
        <tissue evidence="1">Head</tissue>
    </source>
</reference>
<dbReference type="EMBL" id="JAHWGI010000403">
    <property type="protein sequence ID" value="KAK3915086.1"/>
    <property type="molecule type" value="Genomic_DNA"/>
</dbReference>
<protein>
    <submittedName>
        <fullName evidence="1">Toxin subunit YenA2</fullName>
    </submittedName>
</protein>